<organism evidence="1 2">
    <name type="scientific">Vibrio gazogenes</name>
    <dbReference type="NCBI Taxonomy" id="687"/>
    <lineage>
        <taxon>Bacteria</taxon>
        <taxon>Pseudomonadati</taxon>
        <taxon>Pseudomonadota</taxon>
        <taxon>Gammaproteobacteria</taxon>
        <taxon>Vibrionales</taxon>
        <taxon>Vibrionaceae</taxon>
        <taxon>Vibrio</taxon>
    </lineage>
</organism>
<dbReference type="KEGG" id="vga:BSQ33_10475"/>
<dbReference type="EMBL" id="CP018835">
    <property type="protein sequence ID" value="ASA56079.1"/>
    <property type="molecule type" value="Genomic_DNA"/>
</dbReference>
<dbReference type="Proteomes" id="UP000196708">
    <property type="component" value="Chromosome 1"/>
</dbReference>
<name>A0A1Z2SFW7_VIBGA</name>
<sequence>MKILRHTTAEIRSLLCRIEARNQESSDNKKEVTEPRLLLFNTGMTLILLGAVDVNCSAQTESVH</sequence>
<dbReference type="AlphaFoldDB" id="A0A1Z2SFW7"/>
<proteinExistence type="predicted"/>
<gene>
    <name evidence="1" type="ORF">BSQ33_10475</name>
</gene>
<accession>A0A1Z2SFW7</accession>
<evidence type="ECO:0000313" key="1">
    <source>
        <dbReference type="EMBL" id="ASA56079.1"/>
    </source>
</evidence>
<evidence type="ECO:0000313" key="2">
    <source>
        <dbReference type="Proteomes" id="UP000196708"/>
    </source>
</evidence>
<reference evidence="1 2" key="1">
    <citation type="submission" date="2016-12" db="EMBL/GenBank/DDBJ databases">
        <authorList>
            <person name="Song W.-J."/>
            <person name="Kurnit D.M."/>
        </authorList>
    </citation>
    <scope>NUCLEOTIDE SEQUENCE [LARGE SCALE GENOMIC DNA]</scope>
    <source>
        <strain evidence="1 2">ATCC 43942</strain>
    </source>
</reference>
<protein>
    <submittedName>
        <fullName evidence="1">Uncharacterized protein</fullName>
    </submittedName>
</protein>